<feature type="region of interest" description="Disordered" evidence="1">
    <location>
        <begin position="1"/>
        <end position="248"/>
    </location>
</feature>
<feature type="compositionally biased region" description="Basic residues" evidence="1">
    <location>
        <begin position="166"/>
        <end position="179"/>
    </location>
</feature>
<feature type="compositionally biased region" description="Basic residues" evidence="1">
    <location>
        <begin position="1"/>
        <end position="11"/>
    </location>
</feature>
<organism evidence="2">
    <name type="scientific">uncultured Solirubrobacteraceae bacterium</name>
    <dbReference type="NCBI Taxonomy" id="1162706"/>
    <lineage>
        <taxon>Bacteria</taxon>
        <taxon>Bacillati</taxon>
        <taxon>Actinomycetota</taxon>
        <taxon>Thermoleophilia</taxon>
        <taxon>Solirubrobacterales</taxon>
        <taxon>Solirubrobacteraceae</taxon>
        <taxon>environmental samples</taxon>
    </lineage>
</organism>
<dbReference type="EMBL" id="CADCVS010000423">
    <property type="protein sequence ID" value="CAA9524514.1"/>
    <property type="molecule type" value="Genomic_DNA"/>
</dbReference>
<protein>
    <submittedName>
        <fullName evidence="2">Uncharacterized protein</fullName>
    </submittedName>
</protein>
<dbReference type="AlphaFoldDB" id="A0A6J4TIN7"/>
<gene>
    <name evidence="2" type="ORF">AVDCRST_MAG30-3262</name>
</gene>
<accession>A0A6J4TIN7</accession>
<feature type="compositionally biased region" description="Low complexity" evidence="1">
    <location>
        <begin position="221"/>
        <end position="239"/>
    </location>
</feature>
<evidence type="ECO:0000256" key="1">
    <source>
        <dbReference type="SAM" id="MobiDB-lite"/>
    </source>
</evidence>
<feature type="compositionally biased region" description="Basic residues" evidence="1">
    <location>
        <begin position="88"/>
        <end position="117"/>
    </location>
</feature>
<feature type="compositionally biased region" description="Low complexity" evidence="1">
    <location>
        <begin position="200"/>
        <end position="212"/>
    </location>
</feature>
<feature type="non-terminal residue" evidence="2">
    <location>
        <position position="248"/>
    </location>
</feature>
<sequence length="248" mass="27163">AAAPARRRRRAVQGDGPLACSDPRRPHPAGASRRRHARDRRQPPGRGRRRPGVLLLRAQPGRRARREPVDPLPRRRCRAGPGPARPPPRPRPRPHHRRARGRDRGRAGRAGRARRAPLRGADRRHEPGPLAGRTRPLGLREDRQRDGPPRCVRGGGGLRGGDPLRRGRGPRLPAARRRLGDRGAAASARRAPQPRDDARAAAPARTPRVGRGVARDPPSGRAAAALDPRPRALDGPALARRPRRAPTR</sequence>
<reference evidence="2" key="1">
    <citation type="submission" date="2020-02" db="EMBL/GenBank/DDBJ databases">
        <authorList>
            <person name="Meier V. D."/>
        </authorList>
    </citation>
    <scope>NUCLEOTIDE SEQUENCE</scope>
    <source>
        <strain evidence="2">AVDCRST_MAG30</strain>
    </source>
</reference>
<name>A0A6J4TIN7_9ACTN</name>
<feature type="non-terminal residue" evidence="2">
    <location>
        <position position="1"/>
    </location>
</feature>
<proteinExistence type="predicted"/>
<evidence type="ECO:0000313" key="2">
    <source>
        <dbReference type="EMBL" id="CAA9524514.1"/>
    </source>
</evidence>
<feature type="compositionally biased region" description="Basic and acidic residues" evidence="1">
    <location>
        <begin position="138"/>
        <end position="148"/>
    </location>
</feature>
<feature type="compositionally biased region" description="Low complexity" evidence="1">
    <location>
        <begin position="182"/>
        <end position="191"/>
    </location>
</feature>